<dbReference type="Proteomes" id="UP000326396">
    <property type="component" value="Linkage Group LG8"/>
</dbReference>
<dbReference type="EMBL" id="SZYD01000018">
    <property type="protein sequence ID" value="KAD2804392.1"/>
    <property type="molecule type" value="Genomic_DNA"/>
</dbReference>
<evidence type="ECO:0000313" key="2">
    <source>
        <dbReference type="EMBL" id="KAD2804392.1"/>
    </source>
</evidence>
<feature type="compositionally biased region" description="Basic and acidic residues" evidence="1">
    <location>
        <begin position="35"/>
        <end position="47"/>
    </location>
</feature>
<organism evidence="2 3">
    <name type="scientific">Mikania micrantha</name>
    <name type="common">bitter vine</name>
    <dbReference type="NCBI Taxonomy" id="192012"/>
    <lineage>
        <taxon>Eukaryota</taxon>
        <taxon>Viridiplantae</taxon>
        <taxon>Streptophyta</taxon>
        <taxon>Embryophyta</taxon>
        <taxon>Tracheophyta</taxon>
        <taxon>Spermatophyta</taxon>
        <taxon>Magnoliopsida</taxon>
        <taxon>eudicotyledons</taxon>
        <taxon>Gunneridae</taxon>
        <taxon>Pentapetalae</taxon>
        <taxon>asterids</taxon>
        <taxon>campanulids</taxon>
        <taxon>Asterales</taxon>
        <taxon>Asteraceae</taxon>
        <taxon>Asteroideae</taxon>
        <taxon>Heliantheae alliance</taxon>
        <taxon>Eupatorieae</taxon>
        <taxon>Mikania</taxon>
    </lineage>
</organism>
<gene>
    <name evidence="2" type="ORF">E3N88_37769</name>
</gene>
<evidence type="ECO:0000256" key="1">
    <source>
        <dbReference type="SAM" id="MobiDB-lite"/>
    </source>
</evidence>
<protein>
    <submittedName>
        <fullName evidence="2">Uncharacterized protein</fullName>
    </submittedName>
</protein>
<comment type="caution">
    <text evidence="2">The sequence shown here is derived from an EMBL/GenBank/DDBJ whole genome shotgun (WGS) entry which is preliminary data.</text>
</comment>
<feature type="region of interest" description="Disordered" evidence="1">
    <location>
        <begin position="65"/>
        <end position="84"/>
    </location>
</feature>
<evidence type="ECO:0000313" key="3">
    <source>
        <dbReference type="Proteomes" id="UP000326396"/>
    </source>
</evidence>
<reference evidence="2 3" key="1">
    <citation type="submission" date="2019-05" db="EMBL/GenBank/DDBJ databases">
        <title>Mikania micrantha, genome provides insights into the molecular mechanism of rapid growth.</title>
        <authorList>
            <person name="Liu B."/>
        </authorList>
    </citation>
    <scope>NUCLEOTIDE SEQUENCE [LARGE SCALE GENOMIC DNA]</scope>
    <source>
        <strain evidence="2">NLD-2019</strain>
        <tissue evidence="2">Leaf</tissue>
    </source>
</reference>
<dbReference type="AlphaFoldDB" id="A0A5N6LUD7"/>
<proteinExistence type="predicted"/>
<keyword evidence="3" id="KW-1185">Reference proteome</keyword>
<sequence>MNRHDAPSCRAQSLYQEENIRVRVDDWDDGVNNEGDQHYQGDWDNNKPDAGYGYHGHQQYDYHNKGYQGQPRVPRRPNVNQYPGGEYEYFHDV</sequence>
<accession>A0A5N6LUD7</accession>
<name>A0A5N6LUD7_9ASTR</name>
<feature type="region of interest" description="Disordered" evidence="1">
    <location>
        <begin position="27"/>
        <end position="56"/>
    </location>
</feature>